<organism evidence="15 16">
    <name type="scientific">Cinara cedri</name>
    <dbReference type="NCBI Taxonomy" id="506608"/>
    <lineage>
        <taxon>Eukaryota</taxon>
        <taxon>Metazoa</taxon>
        <taxon>Ecdysozoa</taxon>
        <taxon>Arthropoda</taxon>
        <taxon>Hexapoda</taxon>
        <taxon>Insecta</taxon>
        <taxon>Pterygota</taxon>
        <taxon>Neoptera</taxon>
        <taxon>Paraneoptera</taxon>
        <taxon>Hemiptera</taxon>
        <taxon>Sternorrhyncha</taxon>
        <taxon>Aphidomorpha</taxon>
        <taxon>Aphidoidea</taxon>
        <taxon>Aphididae</taxon>
        <taxon>Lachninae</taxon>
        <taxon>Cinara</taxon>
    </lineage>
</organism>
<dbReference type="Proteomes" id="UP000325440">
    <property type="component" value="Unassembled WGS sequence"/>
</dbReference>
<evidence type="ECO:0000256" key="11">
    <source>
        <dbReference type="SAM" id="Phobius"/>
    </source>
</evidence>
<feature type="domain" description="ER membrane protein complex subunit 1 C-terminal" evidence="13">
    <location>
        <begin position="701"/>
        <end position="904"/>
    </location>
</feature>
<dbReference type="GO" id="GO:0034975">
    <property type="term" value="P:protein folding in endoplasmic reticulum"/>
    <property type="evidence" value="ECO:0007669"/>
    <property type="project" value="TreeGrafter"/>
</dbReference>
<evidence type="ECO:0000256" key="8">
    <source>
        <dbReference type="ARBA" id="ARBA00022989"/>
    </source>
</evidence>
<name>A0A5E4N977_9HEMI</name>
<dbReference type="AlphaFoldDB" id="A0A5E4N977"/>
<evidence type="ECO:0000256" key="4">
    <source>
        <dbReference type="ARBA" id="ARBA00020824"/>
    </source>
</evidence>
<protein>
    <recommendedName>
        <fullName evidence="4">ER membrane protein complex subunit 1</fullName>
    </recommendedName>
</protein>
<accession>A0A5E4N977</accession>
<dbReference type="EMBL" id="CABPRJ010001914">
    <property type="protein sequence ID" value="VVC41233.1"/>
    <property type="molecule type" value="Genomic_DNA"/>
</dbReference>
<keyword evidence="6 12" id="KW-0732">Signal</keyword>
<evidence type="ECO:0000256" key="12">
    <source>
        <dbReference type="SAM" id="SignalP"/>
    </source>
</evidence>
<evidence type="ECO:0000259" key="14">
    <source>
        <dbReference type="Pfam" id="PF25293"/>
    </source>
</evidence>
<evidence type="ECO:0000313" key="16">
    <source>
        <dbReference type="Proteomes" id="UP000325440"/>
    </source>
</evidence>
<gene>
    <name evidence="15" type="ORF">CINCED_3A015652</name>
</gene>
<dbReference type="OrthoDB" id="28092at2759"/>
<dbReference type="GO" id="GO:0072546">
    <property type="term" value="C:EMC complex"/>
    <property type="evidence" value="ECO:0007669"/>
    <property type="project" value="InterPro"/>
</dbReference>
<evidence type="ECO:0000256" key="1">
    <source>
        <dbReference type="ARBA" id="ARBA00004115"/>
    </source>
</evidence>
<feature type="domain" description="EMC1 first beta-propeller" evidence="14">
    <location>
        <begin position="147"/>
        <end position="352"/>
    </location>
</feature>
<dbReference type="PANTHER" id="PTHR21573">
    <property type="entry name" value="ER MEMBRANE PROTEIN COMPLEX SUBUNIT 1"/>
    <property type="match status" value="1"/>
</dbReference>
<feature type="domain" description="EMC1 first beta-propeller" evidence="14">
    <location>
        <begin position="21"/>
        <end position="127"/>
    </location>
</feature>
<dbReference type="Pfam" id="PF07774">
    <property type="entry name" value="EMC1_C"/>
    <property type="match status" value="1"/>
</dbReference>
<dbReference type="SUPFAM" id="SSF50998">
    <property type="entry name" value="Quinoprotein alcohol dehydrogenase-like"/>
    <property type="match status" value="1"/>
</dbReference>
<feature type="signal peptide" evidence="12">
    <location>
        <begin position="1"/>
        <end position="20"/>
    </location>
</feature>
<evidence type="ECO:0000256" key="5">
    <source>
        <dbReference type="ARBA" id="ARBA00022692"/>
    </source>
</evidence>
<dbReference type="InterPro" id="IPR011678">
    <property type="entry name" value="EMC1_C"/>
</dbReference>
<evidence type="ECO:0000256" key="9">
    <source>
        <dbReference type="ARBA" id="ARBA00023136"/>
    </source>
</evidence>
<keyword evidence="5 11" id="KW-0812">Transmembrane</keyword>
<dbReference type="InterPro" id="IPR058545">
    <property type="entry name" value="Beta-prop_EMC1_1st"/>
</dbReference>
<comment type="subunit">
    <text evidence="3">Component of the ER membrane protein complex (EMC).</text>
</comment>
<keyword evidence="8 11" id="KW-1133">Transmembrane helix</keyword>
<keyword evidence="9 11" id="KW-0472">Membrane</keyword>
<evidence type="ECO:0000313" key="15">
    <source>
        <dbReference type="EMBL" id="VVC41233.1"/>
    </source>
</evidence>
<sequence>MTFKLVIIVLLFSFIFVTNGLYEDQAGKFDWKQNYIGEVKFSSIDVDVKTKRLYVATKKNVVASLAIDTGDIIWRQILEKGSDGSIELIHPTKSKIITLSGINIVKIRGWDVNDGYLHFEWSLETTNVLYWFVFNGLLHNVYSSNGLIVVDTYYIETGVKGKATYTFPAHWFNGFDRCALSSGSLACFDTANKLNIGSLTNANTQLLKVDTNGDQIKAIPGSPIPAFIVTNKNVEKLVYTKENKVHIRSLKSRASLFIYTYMADRHILLQISSPTQETIITEGSILEDATVIESLSSKETKKTMKISNPSISSVFCGRSKANTVNCVALVTTLDQSLMLLKMPGTIKWHREESLTSIINVELIDLPVSDIEAAIEKEFGNKDSFLDHNVTTGAFSMFVHRVFSQFQQLRTLIATVLGIIETPSSETIGTKSNLVRDQFGLHKIIVAVTSAGKIFGIDNLSGEILWSVLLCGIGQFYENKVDGLQLVPMYLIRNSKHLSFSPMSTLFLKNEDSENTVLFTFNPINGESKNGVQQLPYKVVQAVPLPVLNTDSVRSLVLFDSTYTPHLYPSNVPLSSKPPPIYIYIANSTNGLIQGFTVDVPISGEKFSAKEVWKTQFNKPTHIIAIGSRDAMEHIHSQGRVLSDRSVLYKYINPNMVAILTLAPDTMHKSVLTLHLLDAVSGIIIYSVVHKRASHPIHLVHSENWLLCSYYNDKTRRTEIASYELYNGNQQSNSTEFSSVGGSLIPPIVEKQAYILPGFLQAMKPTITEKGITSKHILMATTTGHLLEMPWSFLDPRRPLGEPKEEGAIPYIPELPMSSESMINYNKSLMRVDGIYTTPSSLESTCLVFVYGLDLFYTRVAPSKTFDVLKEDFDYLVIIIVTTVLLISAYVTKNLASQKALKQAWK</sequence>
<evidence type="ECO:0000256" key="2">
    <source>
        <dbReference type="ARBA" id="ARBA00007904"/>
    </source>
</evidence>
<comment type="similarity">
    <text evidence="2">Belongs to the EMC1 family.</text>
</comment>
<evidence type="ECO:0000256" key="7">
    <source>
        <dbReference type="ARBA" id="ARBA00022824"/>
    </source>
</evidence>
<keyword evidence="16" id="KW-1185">Reference proteome</keyword>
<comment type="subcellular location">
    <subcellularLocation>
        <location evidence="1">Endoplasmic reticulum membrane</location>
        <topology evidence="1">Single-pass type I membrane protein</topology>
    </subcellularLocation>
</comment>
<keyword evidence="10" id="KW-0325">Glycoprotein</keyword>
<reference evidence="15 16" key="1">
    <citation type="submission" date="2019-08" db="EMBL/GenBank/DDBJ databases">
        <authorList>
            <person name="Alioto T."/>
            <person name="Alioto T."/>
            <person name="Gomez Garrido J."/>
        </authorList>
    </citation>
    <scope>NUCLEOTIDE SEQUENCE [LARGE SCALE GENOMIC DNA]</scope>
</reference>
<dbReference type="InterPro" id="IPR026895">
    <property type="entry name" value="EMC1"/>
</dbReference>
<evidence type="ECO:0000256" key="3">
    <source>
        <dbReference type="ARBA" id="ARBA00011276"/>
    </source>
</evidence>
<dbReference type="InterPro" id="IPR011047">
    <property type="entry name" value="Quinoprotein_ADH-like_sf"/>
</dbReference>
<dbReference type="Pfam" id="PF25293">
    <property type="entry name" value="Beta-prop_EMC1_N"/>
    <property type="match status" value="2"/>
</dbReference>
<feature type="chain" id="PRO_5023091896" description="ER membrane protein complex subunit 1" evidence="12">
    <location>
        <begin position="21"/>
        <end position="905"/>
    </location>
</feature>
<dbReference type="PANTHER" id="PTHR21573:SF0">
    <property type="entry name" value="ER MEMBRANE PROTEIN COMPLEX SUBUNIT 1"/>
    <property type="match status" value="1"/>
</dbReference>
<evidence type="ECO:0000256" key="6">
    <source>
        <dbReference type="ARBA" id="ARBA00022729"/>
    </source>
</evidence>
<evidence type="ECO:0000256" key="10">
    <source>
        <dbReference type="ARBA" id="ARBA00023180"/>
    </source>
</evidence>
<proteinExistence type="inferred from homology"/>
<keyword evidence="7" id="KW-0256">Endoplasmic reticulum</keyword>
<feature type="transmembrane region" description="Helical" evidence="11">
    <location>
        <begin position="872"/>
        <end position="891"/>
    </location>
</feature>
<evidence type="ECO:0000259" key="13">
    <source>
        <dbReference type="Pfam" id="PF07774"/>
    </source>
</evidence>